<evidence type="ECO:0000313" key="2">
    <source>
        <dbReference type="EMBL" id="TDQ63589.1"/>
    </source>
</evidence>
<organism evidence="2 3">
    <name type="scientific">Maritalea mobilis</name>
    <dbReference type="NCBI Taxonomy" id="483324"/>
    <lineage>
        <taxon>Bacteria</taxon>
        <taxon>Pseudomonadati</taxon>
        <taxon>Pseudomonadota</taxon>
        <taxon>Alphaproteobacteria</taxon>
        <taxon>Hyphomicrobiales</taxon>
        <taxon>Devosiaceae</taxon>
        <taxon>Maritalea</taxon>
    </lineage>
</organism>
<dbReference type="Proteomes" id="UP000295391">
    <property type="component" value="Unassembled WGS sequence"/>
</dbReference>
<name>A0A4R6VJ17_9HYPH</name>
<reference evidence="2 3" key="1">
    <citation type="submission" date="2019-03" db="EMBL/GenBank/DDBJ databases">
        <title>Genomic Encyclopedia of Type Strains, Phase III (KMG-III): the genomes of soil and plant-associated and newly described type strains.</title>
        <authorList>
            <person name="Whitman W."/>
        </authorList>
    </citation>
    <scope>NUCLEOTIDE SEQUENCE [LARGE SCALE GENOMIC DNA]</scope>
    <source>
        <strain evidence="2 3">CGMCC 1.7002</strain>
    </source>
</reference>
<proteinExistence type="predicted"/>
<evidence type="ECO:0000256" key="1">
    <source>
        <dbReference type="SAM" id="MobiDB-lite"/>
    </source>
</evidence>
<keyword evidence="3" id="KW-1185">Reference proteome</keyword>
<evidence type="ECO:0000313" key="3">
    <source>
        <dbReference type="Proteomes" id="UP000295391"/>
    </source>
</evidence>
<accession>A0A4R6VJ17</accession>
<sequence>MTPRDRAEKIVERFLSTPEGFAPDDKQALIAAIEQGMNEVLEDAAHVCERKARFLSQDAANTKSPVNRREKSMVSDWIQETGYQIRALKSPDTPRNTITDNQKD</sequence>
<feature type="compositionally biased region" description="Polar residues" evidence="1">
    <location>
        <begin position="93"/>
        <end position="104"/>
    </location>
</feature>
<dbReference type="EMBL" id="SNYR01000002">
    <property type="protein sequence ID" value="TDQ63589.1"/>
    <property type="molecule type" value="Genomic_DNA"/>
</dbReference>
<comment type="caution">
    <text evidence="2">The sequence shown here is derived from an EMBL/GenBank/DDBJ whole genome shotgun (WGS) entry which is preliminary data.</text>
</comment>
<dbReference type="RefSeq" id="WP_133572264.1">
    <property type="nucleotide sequence ID" value="NZ_SNYR01000002.1"/>
</dbReference>
<protein>
    <submittedName>
        <fullName evidence="2">Uncharacterized protein</fullName>
    </submittedName>
</protein>
<gene>
    <name evidence="2" type="ORF">ATL17_1596</name>
</gene>
<feature type="region of interest" description="Disordered" evidence="1">
    <location>
        <begin position="85"/>
        <end position="104"/>
    </location>
</feature>
<dbReference type="AlphaFoldDB" id="A0A4R6VJ17"/>